<dbReference type="SUPFAM" id="SSF53448">
    <property type="entry name" value="Nucleotide-diphospho-sugar transferases"/>
    <property type="match status" value="1"/>
</dbReference>
<evidence type="ECO:0000313" key="13">
    <source>
        <dbReference type="Proteomes" id="UP000823611"/>
    </source>
</evidence>
<feature type="site" description="Could play a key role in the communication between the regulatory and the substrate sites" evidence="9">
    <location>
        <position position="60"/>
    </location>
</feature>
<dbReference type="PANTHER" id="PTHR43523:SF2">
    <property type="entry name" value="GLUCOSE-1-PHOSPHATE ADENYLYLTRANSFERASE"/>
    <property type="match status" value="1"/>
</dbReference>
<evidence type="ECO:0000259" key="10">
    <source>
        <dbReference type="Pfam" id="PF00483"/>
    </source>
</evidence>
<protein>
    <recommendedName>
        <fullName evidence="9">Glucose-1-phosphate adenylyltransferase</fullName>
        <ecNumber evidence="9">2.7.7.27</ecNumber>
    </recommendedName>
    <alternativeName>
        <fullName evidence="9">ADP-glucose pyrophosphorylase</fullName>
        <shortName evidence="9">ADPGlc PPase</shortName>
    </alternativeName>
    <alternativeName>
        <fullName evidence="9">ADP-glucose synthase</fullName>
    </alternativeName>
</protein>
<dbReference type="NCBIfam" id="NF003670">
    <property type="entry name" value="PRK05293.1"/>
    <property type="match status" value="1"/>
</dbReference>
<dbReference type="SUPFAM" id="SSF51161">
    <property type="entry name" value="Trimeric LpxA-like enzymes"/>
    <property type="match status" value="1"/>
</dbReference>
<evidence type="ECO:0000256" key="3">
    <source>
        <dbReference type="ARBA" id="ARBA00022679"/>
    </source>
</evidence>
<dbReference type="CDD" id="cd02508">
    <property type="entry name" value="ADP_Glucose_PP"/>
    <property type="match status" value="1"/>
</dbReference>
<dbReference type="Pfam" id="PF24894">
    <property type="entry name" value="Hexapep_GlmU"/>
    <property type="match status" value="1"/>
</dbReference>
<keyword evidence="8 9" id="KW-0119">Carbohydrate metabolism</keyword>
<reference evidence="12" key="1">
    <citation type="submission" date="2020-10" db="EMBL/GenBank/DDBJ databases">
        <authorList>
            <person name="Gilroy R."/>
        </authorList>
    </citation>
    <scope>NUCLEOTIDE SEQUENCE</scope>
    <source>
        <strain evidence="12">F6-4510</strain>
    </source>
</reference>
<keyword evidence="2 9" id="KW-0321">Glycogen metabolism</keyword>
<name>A0A9D9H323_9FIRM</name>
<dbReference type="Gene3D" id="3.90.550.10">
    <property type="entry name" value="Spore Coat Polysaccharide Biosynthesis Protein SpsA, Chain A"/>
    <property type="match status" value="1"/>
</dbReference>
<dbReference type="Pfam" id="PF00483">
    <property type="entry name" value="NTP_transferase"/>
    <property type="match status" value="1"/>
</dbReference>
<evidence type="ECO:0000256" key="4">
    <source>
        <dbReference type="ARBA" id="ARBA00022695"/>
    </source>
</evidence>
<reference evidence="12" key="2">
    <citation type="journal article" date="2021" name="PeerJ">
        <title>Extensive microbial diversity within the chicken gut microbiome revealed by metagenomics and culture.</title>
        <authorList>
            <person name="Gilroy R."/>
            <person name="Ravi A."/>
            <person name="Getino M."/>
            <person name="Pursley I."/>
            <person name="Horton D.L."/>
            <person name="Alikhan N.F."/>
            <person name="Baker D."/>
            <person name="Gharbi K."/>
            <person name="Hall N."/>
            <person name="Watson M."/>
            <person name="Adriaenssens E.M."/>
            <person name="Foster-Nyarko E."/>
            <person name="Jarju S."/>
            <person name="Secka A."/>
            <person name="Antonio M."/>
            <person name="Oren A."/>
            <person name="Chaudhuri R.R."/>
            <person name="La Ragione R."/>
            <person name="Hildebrand F."/>
            <person name="Pallen M.J."/>
        </authorList>
    </citation>
    <scope>NUCLEOTIDE SEQUENCE</scope>
    <source>
        <strain evidence="12">F6-4510</strain>
    </source>
</reference>
<feature type="binding site" evidence="9">
    <location>
        <position position="167"/>
    </location>
    <ligand>
        <name>alpha-D-glucose 1-phosphate</name>
        <dbReference type="ChEBI" id="CHEBI:58601"/>
    </ligand>
</feature>
<keyword evidence="6 9" id="KW-0067">ATP-binding</keyword>
<dbReference type="EC" id="2.7.7.27" evidence="9"/>
<accession>A0A9D9H323</accession>
<feature type="binding site" evidence="9">
    <location>
        <begin position="182"/>
        <end position="183"/>
    </location>
    <ligand>
        <name>alpha-D-glucose 1-phosphate</name>
        <dbReference type="ChEBI" id="CHEBI:58601"/>
    </ligand>
</feature>
<dbReference type="InterPro" id="IPR005835">
    <property type="entry name" value="NTP_transferase_dom"/>
</dbReference>
<evidence type="ECO:0000313" key="12">
    <source>
        <dbReference type="EMBL" id="MBO8434661.1"/>
    </source>
</evidence>
<evidence type="ECO:0000256" key="2">
    <source>
        <dbReference type="ARBA" id="ARBA00022600"/>
    </source>
</evidence>
<comment type="caution">
    <text evidence="9">Lacks conserved residue(s) required for the propagation of feature annotation.</text>
</comment>
<comment type="caution">
    <text evidence="12">The sequence shown here is derived from an EMBL/GenBank/DDBJ whole genome shotgun (WGS) entry which is preliminary data.</text>
</comment>
<dbReference type="AlphaFoldDB" id="A0A9D9H323"/>
<gene>
    <name evidence="9" type="primary">glgC</name>
    <name evidence="12" type="ORF">IAC55_05000</name>
</gene>
<evidence type="ECO:0000256" key="5">
    <source>
        <dbReference type="ARBA" id="ARBA00022741"/>
    </source>
</evidence>
<dbReference type="InterPro" id="IPR005836">
    <property type="entry name" value="ADP_Glu_pyroP_CS"/>
</dbReference>
<comment type="subunit">
    <text evidence="9">Homotetramer.</text>
</comment>
<keyword evidence="4 9" id="KW-0548">Nucleotidyltransferase</keyword>
<dbReference type="Gene3D" id="2.160.10.10">
    <property type="entry name" value="Hexapeptide repeat proteins"/>
    <property type="match status" value="1"/>
</dbReference>
<dbReference type="PANTHER" id="PTHR43523">
    <property type="entry name" value="GLUCOSE-1-PHOSPHATE ADENYLYLTRANSFERASE-RELATED"/>
    <property type="match status" value="1"/>
</dbReference>
<feature type="domain" description="Nucleotidyl transferase" evidence="10">
    <location>
        <begin position="8"/>
        <end position="261"/>
    </location>
</feature>
<feature type="domain" description="Glucose-1-phosphate adenylyltransferase/Bifunctional protein GlmU-like C-terminal hexapeptide" evidence="11">
    <location>
        <begin position="292"/>
        <end position="382"/>
    </location>
</feature>
<evidence type="ECO:0000256" key="8">
    <source>
        <dbReference type="ARBA" id="ARBA00023277"/>
    </source>
</evidence>
<proteinExistence type="inferred from homology"/>
<keyword evidence="3 9" id="KW-0808">Transferase</keyword>
<evidence type="ECO:0000256" key="1">
    <source>
        <dbReference type="ARBA" id="ARBA00010443"/>
    </source>
</evidence>
<dbReference type="PROSITE" id="PS00808">
    <property type="entry name" value="ADP_GLC_PYROPHOSPH_1"/>
    <property type="match status" value="1"/>
</dbReference>
<dbReference type="HAMAP" id="MF_00624">
    <property type="entry name" value="GlgC"/>
    <property type="match status" value="1"/>
</dbReference>
<evidence type="ECO:0000256" key="6">
    <source>
        <dbReference type="ARBA" id="ARBA00022840"/>
    </source>
</evidence>
<comment type="pathway">
    <text evidence="9">Glycan biosynthesis; glycogen biosynthesis.</text>
</comment>
<feature type="binding site" evidence="9">
    <location>
        <position position="193"/>
    </location>
    <ligand>
        <name>alpha-D-glucose 1-phosphate</name>
        <dbReference type="ChEBI" id="CHEBI:58601"/>
    </ligand>
</feature>
<sequence>MRKKEMMAMLLAGGQGSRLGILTRNVAKPAVTFGGKYRIIDFPLSNCINSGVDTVGVLTQYQPLRLNQHIGIGIPWDLDKRNGGVTILAPHVKGGGDSGEWFMGTANAIFQNIEYIDSNNPEYVLVLSGDHIYKMDYSKMLEFHKANNCAATIAVMEVPFEEASRFGIMNTEENDKIYEFEEKPANPKSNLASMGIYIFTWSRLREALIEDSKVHPDSDFGMHIIPKMLDEGQTMYAYRFKDYWKDVGTIESYWQANMELIKTLPEFNLYEDFWKIYTNSDHQPPQYTAKGAKLSTSIASEGSEVYGEVYNSVLGPGVIVEKGAVVRDSIIMENSVIGAGSYIERCIIDENCTVGENVKMGIGENIENESKPKIYNTGITVVGDNTTIPSNVEIGKNCVLYGNTVESDYPENRLLSGKSIIKEGASL</sequence>
<dbReference type="NCBIfam" id="TIGR02091">
    <property type="entry name" value="glgC"/>
    <property type="match status" value="1"/>
</dbReference>
<dbReference type="PROSITE" id="PS00809">
    <property type="entry name" value="ADP_GLC_PYROPHOSPH_2"/>
    <property type="match status" value="1"/>
</dbReference>
<dbReference type="GO" id="GO:0008878">
    <property type="term" value="F:glucose-1-phosphate adenylyltransferase activity"/>
    <property type="evidence" value="ECO:0007669"/>
    <property type="project" value="UniProtKB-UniRule"/>
</dbReference>
<keyword evidence="5 9" id="KW-0547">Nucleotide-binding</keyword>
<evidence type="ECO:0000256" key="7">
    <source>
        <dbReference type="ARBA" id="ARBA00023056"/>
    </source>
</evidence>
<dbReference type="EMBL" id="JADIMX010000095">
    <property type="protein sequence ID" value="MBO8434661.1"/>
    <property type="molecule type" value="Genomic_DNA"/>
</dbReference>
<dbReference type="InterPro" id="IPR023049">
    <property type="entry name" value="GlgC_bac"/>
</dbReference>
<dbReference type="PROSITE" id="PS00810">
    <property type="entry name" value="ADP_GLC_PYROPHOSPH_3"/>
    <property type="match status" value="1"/>
</dbReference>
<keyword evidence="7 9" id="KW-0320">Glycogen biosynthesis</keyword>
<dbReference type="InterPro" id="IPR029044">
    <property type="entry name" value="Nucleotide-diphossugar_trans"/>
</dbReference>
<comment type="function">
    <text evidence="9">Involved in the biosynthesis of ADP-glucose, a building block required for the elongation reactions to produce glycogen. Catalyzes the reaction between ATP and alpha-D-glucose 1-phosphate (G1P) to produce pyrophosphate and ADP-Glc.</text>
</comment>
<evidence type="ECO:0000259" key="11">
    <source>
        <dbReference type="Pfam" id="PF24894"/>
    </source>
</evidence>
<dbReference type="Proteomes" id="UP000823611">
    <property type="component" value="Unassembled WGS sequence"/>
</dbReference>
<comment type="catalytic activity">
    <reaction evidence="9">
        <text>alpha-D-glucose 1-phosphate + ATP + H(+) = ADP-alpha-D-glucose + diphosphate</text>
        <dbReference type="Rhea" id="RHEA:12120"/>
        <dbReference type="ChEBI" id="CHEBI:15378"/>
        <dbReference type="ChEBI" id="CHEBI:30616"/>
        <dbReference type="ChEBI" id="CHEBI:33019"/>
        <dbReference type="ChEBI" id="CHEBI:57498"/>
        <dbReference type="ChEBI" id="CHEBI:58601"/>
        <dbReference type="EC" id="2.7.7.27"/>
    </reaction>
</comment>
<dbReference type="InterPro" id="IPR056818">
    <property type="entry name" value="GlmU/GlgC-like_hexapep"/>
</dbReference>
<comment type="similarity">
    <text evidence="1 9">Belongs to the bacterial/plant glucose-1-phosphate adenylyltransferase family.</text>
</comment>
<dbReference type="InterPro" id="IPR011004">
    <property type="entry name" value="Trimer_LpxA-like_sf"/>
</dbReference>
<dbReference type="GO" id="GO:0005524">
    <property type="term" value="F:ATP binding"/>
    <property type="evidence" value="ECO:0007669"/>
    <property type="project" value="UniProtKB-KW"/>
</dbReference>
<dbReference type="CDD" id="cd04651">
    <property type="entry name" value="LbH_G1P_AT_C"/>
    <property type="match status" value="1"/>
</dbReference>
<feature type="site" description="Could play a key role in the communication between the regulatory and the substrate sites" evidence="9">
    <location>
        <position position="101"/>
    </location>
</feature>
<evidence type="ECO:0000256" key="9">
    <source>
        <dbReference type="HAMAP-Rule" id="MF_00624"/>
    </source>
</evidence>
<dbReference type="InterPro" id="IPR011831">
    <property type="entry name" value="ADP-Glc_PPase"/>
</dbReference>
<dbReference type="GO" id="GO:0005978">
    <property type="term" value="P:glycogen biosynthetic process"/>
    <property type="evidence" value="ECO:0007669"/>
    <property type="project" value="UniProtKB-UniRule"/>
</dbReference>
<organism evidence="12 13">
    <name type="scientific">Candidatus Fimicola merdigallinarum</name>
    <dbReference type="NCBI Taxonomy" id="2840819"/>
    <lineage>
        <taxon>Bacteria</taxon>
        <taxon>Bacillati</taxon>
        <taxon>Bacillota</taxon>
        <taxon>Clostridia</taxon>
        <taxon>Lachnospirales</taxon>
        <taxon>Lachnospiraceae</taxon>
        <taxon>Lachnospiraceae incertae sedis</taxon>
        <taxon>Candidatus Fimicola</taxon>
    </lineage>
</organism>